<evidence type="ECO:0000313" key="6">
    <source>
        <dbReference type="EMBL" id="OLZ68315.1"/>
    </source>
</evidence>
<keyword evidence="3" id="KW-0479">Metal-binding</keyword>
<dbReference type="EMBL" id="MQUR01000022">
    <property type="protein sequence ID" value="OLZ68315.1"/>
    <property type="molecule type" value="Genomic_DNA"/>
</dbReference>
<dbReference type="PANTHER" id="PTHR11647:SF1">
    <property type="entry name" value="COLLAPSIN RESPONSE MEDIATOR PROTEIN"/>
    <property type="match status" value="1"/>
</dbReference>
<dbReference type="InterPro" id="IPR032466">
    <property type="entry name" value="Metal_Hydrolase"/>
</dbReference>
<evidence type="ECO:0000259" key="5">
    <source>
        <dbReference type="Pfam" id="PF01979"/>
    </source>
</evidence>
<dbReference type="Gene3D" id="2.30.40.10">
    <property type="entry name" value="Urease, subunit C, domain 1"/>
    <property type="match status" value="1"/>
</dbReference>
<dbReference type="Gene3D" id="3.20.20.140">
    <property type="entry name" value="Metal-dependent hydrolases"/>
    <property type="match status" value="1"/>
</dbReference>
<proteinExistence type="inferred from homology"/>
<keyword evidence="7" id="KW-1185">Reference proteome</keyword>
<protein>
    <submittedName>
        <fullName evidence="6">Dihydropyrimidinase</fullName>
    </submittedName>
</protein>
<dbReference type="NCBIfam" id="TIGR02033">
    <property type="entry name" value="D-hydantoinase"/>
    <property type="match status" value="1"/>
</dbReference>
<name>A0ABX3G3U0_9ACTN</name>
<dbReference type="InterPro" id="IPR011778">
    <property type="entry name" value="Hydantoinase/dihydroPyrase"/>
</dbReference>
<evidence type="ECO:0000256" key="1">
    <source>
        <dbReference type="ARBA" id="ARBA00001947"/>
    </source>
</evidence>
<keyword evidence="4" id="KW-0378">Hydrolase</keyword>
<dbReference type="InterPro" id="IPR006680">
    <property type="entry name" value="Amidohydro-rel"/>
</dbReference>
<dbReference type="RefSeq" id="WP_030855109.1">
    <property type="nucleotide sequence ID" value="NZ_JBHYUY010000049.1"/>
</dbReference>
<dbReference type="PANTHER" id="PTHR11647">
    <property type="entry name" value="HYDRANTOINASE/DIHYDROPYRIMIDINASE FAMILY MEMBER"/>
    <property type="match status" value="1"/>
</dbReference>
<evidence type="ECO:0000256" key="3">
    <source>
        <dbReference type="ARBA" id="ARBA00022723"/>
    </source>
</evidence>
<dbReference type="SUPFAM" id="SSF51556">
    <property type="entry name" value="Metallo-dependent hydrolases"/>
    <property type="match status" value="1"/>
</dbReference>
<reference evidence="6 7" key="1">
    <citation type="submission" date="2016-01" db="EMBL/GenBank/DDBJ databases">
        <title>Streptomyces amritsarensis strain MTCC 11845 genome sequencing and assembly.</title>
        <authorList>
            <person name="Sharma D."/>
            <person name="Nair G.R."/>
            <person name="Kaur G."/>
            <person name="Manhas R.K."/>
            <person name="Mayilraj S."/>
        </authorList>
    </citation>
    <scope>NUCLEOTIDE SEQUENCE [LARGE SCALE GENOMIC DNA]</scope>
    <source>
        <strain evidence="6 7">MTCC 11845</strain>
    </source>
</reference>
<dbReference type="InterPro" id="IPR050378">
    <property type="entry name" value="Metallo-dep_Hydrolases_sf"/>
</dbReference>
<accession>A0ABX3G3U0</accession>
<dbReference type="InterPro" id="IPR011059">
    <property type="entry name" value="Metal-dep_hydrolase_composite"/>
</dbReference>
<feature type="domain" description="Amidohydrolase-related" evidence="5">
    <location>
        <begin position="56"/>
        <end position="442"/>
    </location>
</feature>
<organism evidence="6 7">
    <name type="scientific">Streptomyces amritsarensis</name>
    <dbReference type="NCBI Taxonomy" id="681158"/>
    <lineage>
        <taxon>Bacteria</taxon>
        <taxon>Bacillati</taxon>
        <taxon>Actinomycetota</taxon>
        <taxon>Actinomycetes</taxon>
        <taxon>Kitasatosporales</taxon>
        <taxon>Streptomycetaceae</taxon>
        <taxon>Streptomyces</taxon>
    </lineage>
</organism>
<dbReference type="Proteomes" id="UP000187151">
    <property type="component" value="Unassembled WGS sequence"/>
</dbReference>
<comment type="caution">
    <text evidence="6">The sequence shown here is derived from an EMBL/GenBank/DDBJ whole genome shotgun (WGS) entry which is preliminary data.</text>
</comment>
<comment type="cofactor">
    <cofactor evidence="1">
        <name>Zn(2+)</name>
        <dbReference type="ChEBI" id="CHEBI:29105"/>
    </cofactor>
</comment>
<dbReference type="Pfam" id="PF01979">
    <property type="entry name" value="Amidohydro_1"/>
    <property type="match status" value="1"/>
</dbReference>
<evidence type="ECO:0000256" key="2">
    <source>
        <dbReference type="ARBA" id="ARBA00008829"/>
    </source>
</evidence>
<dbReference type="SUPFAM" id="SSF51338">
    <property type="entry name" value="Composite domain of metallo-dependent hydrolases"/>
    <property type="match status" value="2"/>
</dbReference>
<sequence>MSNRTLITGGLVVTAADELHADVLIEDGRVAALAAHGSAAAGAWTAERTIDATGKYVIPGGVDAHTHMELPFGGTSASDTFETGTRAAAWGGTTTIVDFAVQSVGHSLREGLDTWYAKADGNCAVDYAFHMILSDVNEGTLKEMDLLVGEGVTSFKLFMAYPGVFYSDDGQILRAMQRGASNGGLIMMHAENGIAIDVLVEQALARGETDPRHHGEVRKVLLEAEATHRAIQLARVAGSPLYVVHVSAEEAVAELAAARDKGLPVFGETCPQYLFLSTDNLAEPDFQGAKYVCSTPLRPREHQAALWRGLRTNDLQVVSTDHCPFCFRGQKELGRGDFSKIPNGLPGVENRMDLLHQAVVDGHISRRRWIEIACATPARMFGLYPKKGTIAPGADADIVLYDPHAEQVISAETHHMNVDYSAYEGKRITGRVDTVLSRGELVVDRREYTGRAGHGAFVHRSTCQYL</sequence>
<evidence type="ECO:0000313" key="7">
    <source>
        <dbReference type="Proteomes" id="UP000187151"/>
    </source>
</evidence>
<dbReference type="CDD" id="cd01314">
    <property type="entry name" value="D-HYD"/>
    <property type="match status" value="1"/>
</dbReference>
<gene>
    <name evidence="6" type="ORF">AVW11_12580</name>
</gene>
<comment type="similarity">
    <text evidence="2">Belongs to the metallo-dependent hydrolases superfamily. Hydantoinase/dihydropyrimidinase family.</text>
</comment>
<evidence type="ECO:0000256" key="4">
    <source>
        <dbReference type="ARBA" id="ARBA00022801"/>
    </source>
</evidence>